<name>T0GQU1_9LEPT</name>
<dbReference type="AlphaFoldDB" id="T0GQU1"/>
<reference evidence="1 2" key="1">
    <citation type="submission" date="2013-05" db="EMBL/GenBank/DDBJ databases">
        <authorList>
            <person name="Harkins D.M."/>
            <person name="Durkin A.S."/>
            <person name="Brinkac L.M."/>
            <person name="Haft D.H."/>
            <person name="Selengut J.D."/>
            <person name="Sanka R."/>
            <person name="DePew J."/>
            <person name="Purushe J."/>
            <person name="Hartskeerl R.A."/>
            <person name="Ahmed A."/>
            <person name="van der Linden H."/>
            <person name="Goris M.G.A."/>
            <person name="Vinetz J.M."/>
            <person name="Sutton G.G."/>
            <person name="Nierman W.C."/>
            <person name="Fouts D.E."/>
        </authorList>
    </citation>
    <scope>NUCLEOTIDE SEQUENCE [LARGE SCALE GENOMIC DNA]</scope>
    <source>
        <strain evidence="1 2">CZ214</strain>
    </source>
</reference>
<sequence>MLRWKSVLFQSTSFLNQGRNFYAREYVCSTKLCFNPLPF</sequence>
<accession>T0GQU1</accession>
<gene>
    <name evidence="1" type="ORF">LEP1GSC059_2611</name>
</gene>
<evidence type="ECO:0000313" key="1">
    <source>
        <dbReference type="EMBL" id="EQA71282.1"/>
    </source>
</evidence>
<dbReference type="EMBL" id="AKWY02000021">
    <property type="protein sequence ID" value="EQA71282.1"/>
    <property type="molecule type" value="Genomic_DNA"/>
</dbReference>
<proteinExistence type="predicted"/>
<evidence type="ECO:0000313" key="2">
    <source>
        <dbReference type="Proteomes" id="UP000015442"/>
    </source>
</evidence>
<dbReference type="Proteomes" id="UP000015442">
    <property type="component" value="Unassembled WGS sequence"/>
</dbReference>
<protein>
    <submittedName>
        <fullName evidence="1">Uncharacterized protein</fullName>
    </submittedName>
</protein>
<organism evidence="1 2">
    <name type="scientific">Leptospira noguchii serovar Panama str. CZ214</name>
    <dbReference type="NCBI Taxonomy" id="1001595"/>
    <lineage>
        <taxon>Bacteria</taxon>
        <taxon>Pseudomonadati</taxon>
        <taxon>Spirochaetota</taxon>
        <taxon>Spirochaetia</taxon>
        <taxon>Leptospirales</taxon>
        <taxon>Leptospiraceae</taxon>
        <taxon>Leptospira</taxon>
    </lineage>
</organism>
<comment type="caution">
    <text evidence="1">The sequence shown here is derived from an EMBL/GenBank/DDBJ whole genome shotgun (WGS) entry which is preliminary data.</text>
</comment>